<accession>A0A9P3LV12</accession>
<feature type="region of interest" description="Disordered" evidence="4">
    <location>
        <begin position="496"/>
        <end position="543"/>
    </location>
</feature>
<evidence type="ECO:0000313" key="6">
    <source>
        <dbReference type="EMBL" id="GJJ71711.1"/>
    </source>
</evidence>
<feature type="region of interest" description="Disordered" evidence="4">
    <location>
        <begin position="67"/>
        <end position="107"/>
    </location>
</feature>
<organism evidence="6 7">
    <name type="scientific">Entomortierella parvispora</name>
    <dbReference type="NCBI Taxonomy" id="205924"/>
    <lineage>
        <taxon>Eukaryota</taxon>
        <taxon>Fungi</taxon>
        <taxon>Fungi incertae sedis</taxon>
        <taxon>Mucoromycota</taxon>
        <taxon>Mortierellomycotina</taxon>
        <taxon>Mortierellomycetes</taxon>
        <taxon>Mortierellales</taxon>
        <taxon>Mortierellaceae</taxon>
        <taxon>Entomortierella</taxon>
    </lineage>
</organism>
<protein>
    <recommendedName>
        <fullName evidence="5">Cas12f1-like TNB domain-containing protein</fullName>
    </recommendedName>
</protein>
<dbReference type="GO" id="GO:0017108">
    <property type="term" value="F:5'-flap endonuclease activity"/>
    <property type="evidence" value="ECO:0007669"/>
    <property type="project" value="TreeGrafter"/>
</dbReference>
<feature type="compositionally biased region" description="Basic and acidic residues" evidence="4">
    <location>
        <begin position="519"/>
        <end position="543"/>
    </location>
</feature>
<dbReference type="Gene3D" id="3.40.50.1010">
    <property type="entry name" value="5'-nuclease"/>
    <property type="match status" value="1"/>
</dbReference>
<evidence type="ECO:0000256" key="4">
    <source>
        <dbReference type="SAM" id="MobiDB-lite"/>
    </source>
</evidence>
<keyword evidence="2" id="KW-0460">Magnesium</keyword>
<feature type="compositionally biased region" description="Acidic residues" evidence="4">
    <location>
        <begin position="843"/>
        <end position="872"/>
    </location>
</feature>
<dbReference type="GO" id="GO:0003677">
    <property type="term" value="F:DNA binding"/>
    <property type="evidence" value="ECO:0007669"/>
    <property type="project" value="UniProtKB-KW"/>
</dbReference>
<keyword evidence="1" id="KW-0479">Metal-binding</keyword>
<feature type="region of interest" description="Disordered" evidence="4">
    <location>
        <begin position="832"/>
        <end position="874"/>
    </location>
</feature>
<feature type="compositionally biased region" description="Basic residues" evidence="4">
    <location>
        <begin position="507"/>
        <end position="518"/>
    </location>
</feature>
<dbReference type="GO" id="GO:0046872">
    <property type="term" value="F:metal ion binding"/>
    <property type="evidence" value="ECO:0007669"/>
    <property type="project" value="UniProtKB-KW"/>
</dbReference>
<keyword evidence="3" id="KW-0238">DNA-binding</keyword>
<dbReference type="SUPFAM" id="SSF88723">
    <property type="entry name" value="PIN domain-like"/>
    <property type="match status" value="1"/>
</dbReference>
<evidence type="ECO:0000259" key="5">
    <source>
        <dbReference type="Pfam" id="PF07282"/>
    </source>
</evidence>
<dbReference type="PANTHER" id="PTHR11081">
    <property type="entry name" value="FLAP ENDONUCLEASE FAMILY MEMBER"/>
    <property type="match status" value="1"/>
</dbReference>
<dbReference type="InterPro" id="IPR029060">
    <property type="entry name" value="PIN-like_dom_sf"/>
</dbReference>
<dbReference type="Proteomes" id="UP000827284">
    <property type="component" value="Unassembled WGS sequence"/>
</dbReference>
<evidence type="ECO:0000256" key="3">
    <source>
        <dbReference type="ARBA" id="ARBA00023125"/>
    </source>
</evidence>
<feature type="compositionally biased region" description="Low complexity" evidence="4">
    <location>
        <begin position="591"/>
        <end position="604"/>
    </location>
</feature>
<feature type="compositionally biased region" description="Basic residues" evidence="4">
    <location>
        <begin position="608"/>
        <end position="623"/>
    </location>
</feature>
<feature type="domain" description="Cas12f1-like TNB" evidence="5">
    <location>
        <begin position="1296"/>
        <end position="1365"/>
    </location>
</feature>
<comment type="caution">
    <text evidence="6">The sequence shown here is derived from an EMBL/GenBank/DDBJ whole genome shotgun (WGS) entry which is preliminary data.</text>
</comment>
<keyword evidence="7" id="KW-1185">Reference proteome</keyword>
<dbReference type="InterPro" id="IPR006084">
    <property type="entry name" value="XPG/Rad2"/>
</dbReference>
<dbReference type="OrthoDB" id="2436260at2759"/>
<evidence type="ECO:0000313" key="7">
    <source>
        <dbReference type="Proteomes" id="UP000827284"/>
    </source>
</evidence>
<gene>
    <name evidence="6" type="ORF">EMPS_04068</name>
</gene>
<evidence type="ECO:0000256" key="1">
    <source>
        <dbReference type="ARBA" id="ARBA00022723"/>
    </source>
</evidence>
<sequence length="1419" mass="158305">MGIRGLPKAMRDSGAIAGQPLKESSKPVHVDFLAYCFRLVQTRAFGVLQNGLKKAVSISASSAPAPELEFETDMTTASSRKRKNVAEHSPASIRSAPPDDPVPFGPKQTLTELLEDVLASGDHKNIFIHPDGLSDVESKKDQQNFRSIGYMLDDVLSSSFNKNLTVLHVDGEASEQKRQEHRRRNEYLRKALGGLQSKVNNPGSKPNKQLFRACRNLYRLPRENLHHDVISVLEELGWSIDYCQHQADTCLAAVCQSSAPGSITIVTSDSDLMVYEGVQSVVMPVGRKRELLTFDKKKLMDHLDLPTEQHLLLACIVTTNDYVKNIPYFGLLTNCDIVRGMDLSALGPLGEMANNAERAEAIMPFVQRYIDEVNRRLVQRKLESKRKTKAPAIQQGGIDVEVCHYHHSVTAFVARAETSMAEPLLQEDQSPRSHYVITAFLQQMYARKAQKEHSRRFKASTNALIQHPSTDTVSTMELSATVADLDVESVLSSTSTQVGPKKVCASSRKRKSSQKRLQNRKDRFKDRLAEKKRKKWEDSQFRPRTHDQGQYVVRSVNILDAPGVEESELLKMTIPAPRIRKATGDSKKVDSNNNGNSATTSSNGQKSNAKKKRKKPRKPKKAKSGPASLKTGFSTSFATSTQTLGSVQGCLRRALLPAGESGRIQRLSNNDINAIANRIEAAVSTIAEARMYVCRLLDILVYDALLKQQTPEAAPELHGEAFDVLDLLLEKSTGTAIIRYFFALVLNGKIDARGKKIVKEKTLAAKRMAEATYARLKDMLPGLTSVNRRQIPLSRVIVHASMEMGVQLRKHFKEIPFTIGGRMKKCGWKEEDIPQGATKGDNNDDDEDDEDDGEDEVEEDDGDEEGNDDDAESCFNKGHIQRWWREARRLPLPMMPVFSLRYQFKDPFVTFEERALPAILWSTSKSRPNPAAAAASKILSAKEATKLTEEHYGELTRTLFYGDPDEIRKSKRVWQTPYGRRSTTMHALAKSCGDVFSSTALHTFLDLKFTHVAKTIDCLEKGIPCDSAPPPLPTTRLPQELRPFCPRYAINNIFSTNGTELNINCYDTTKPHRKQSMFVPIYRIENKFPTTKSILDEFGVSSIDEIEVWGVDPGEVNTAAFCRVVREESTTSDTASSTTVFRPGVEAKNLTINRKALYQPVFAHREQMNALISKRISISQGQPIQGALWAKDDKTLRDDSVCLPSISDVQDRLPSRQHTSTDDIEHSTKTFFQSQGLLHGFYSAKRIKRMAWSLKKAKKAEIDRAIDSILKQCTKKTLFCYGNGSFRTGINLASPHETFKAIFAQKATAAGHIVVLVDEYLTSSLCPSCLETGVSSRLAKPTMRSCVCLVCARWLHRDVIGAQNIAVAGEAWLHTQARPLPLCRPISSTNLPKTNICAENAVTFISSSQIDSNRMTVYN</sequence>
<proteinExistence type="predicted"/>
<reference evidence="6" key="2">
    <citation type="journal article" date="2022" name="Microbiol. Resour. Announc.">
        <title>Whole-Genome Sequence of Entomortierella parvispora E1425, a Mucoromycotan Fungus Associated with Burkholderiaceae-Related Endosymbiotic Bacteria.</title>
        <authorList>
            <person name="Herlambang A."/>
            <person name="Guo Y."/>
            <person name="Takashima Y."/>
            <person name="Narisawa K."/>
            <person name="Ohta H."/>
            <person name="Nishizawa T."/>
        </authorList>
    </citation>
    <scope>NUCLEOTIDE SEQUENCE</scope>
    <source>
        <strain evidence="6">E1425</strain>
    </source>
</reference>
<name>A0A9P3LV12_9FUNG</name>
<reference evidence="6" key="1">
    <citation type="submission" date="2021-11" db="EMBL/GenBank/DDBJ databases">
        <authorList>
            <person name="Herlambang A."/>
            <person name="Guo Y."/>
            <person name="Takashima Y."/>
            <person name="Nishizawa T."/>
        </authorList>
    </citation>
    <scope>NUCLEOTIDE SEQUENCE</scope>
    <source>
        <strain evidence="6">E1425</strain>
    </source>
</reference>
<dbReference type="Pfam" id="PF07282">
    <property type="entry name" value="Cas12f1-like_TNB"/>
    <property type="match status" value="1"/>
</dbReference>
<dbReference type="PANTHER" id="PTHR11081:SF9">
    <property type="entry name" value="FLAP ENDONUCLEASE 1"/>
    <property type="match status" value="1"/>
</dbReference>
<dbReference type="EMBL" id="BQFW01000006">
    <property type="protein sequence ID" value="GJJ71711.1"/>
    <property type="molecule type" value="Genomic_DNA"/>
</dbReference>
<evidence type="ECO:0000256" key="2">
    <source>
        <dbReference type="ARBA" id="ARBA00022842"/>
    </source>
</evidence>
<feature type="region of interest" description="Disordered" evidence="4">
    <location>
        <begin position="581"/>
        <end position="633"/>
    </location>
</feature>
<dbReference type="InterPro" id="IPR010095">
    <property type="entry name" value="Cas12f1-like_TNB"/>
</dbReference>